<keyword evidence="2" id="KW-1185">Reference proteome</keyword>
<sequence>MMIEDLQRQAIELNWHLAVQDIGDCEMEDQDSDSSFENPYHNCALFWKYHGREERHGNLDFKVDLLEFPSTLQAEGFVDLLHEIEWIYYFEEEEFENRHSFIGWNSIPVYDIYPDEDNLVDEVTKFIENIEILENENGCEV</sequence>
<comment type="caution">
    <text evidence="1">The sequence shown here is derived from an EMBL/GenBank/DDBJ whole genome shotgun (WGS) entry which is preliminary data.</text>
</comment>
<dbReference type="EMBL" id="CM031813">
    <property type="protein sequence ID" value="KAG6655155.1"/>
    <property type="molecule type" value="Genomic_DNA"/>
</dbReference>
<dbReference type="Proteomes" id="UP000811609">
    <property type="component" value="Chromosome 5"/>
</dbReference>
<accession>A0A8T1QL81</accession>
<evidence type="ECO:0000313" key="2">
    <source>
        <dbReference type="Proteomes" id="UP000811609"/>
    </source>
</evidence>
<gene>
    <name evidence="1" type="ORF">CIPAW_05G197000</name>
</gene>
<dbReference type="AlphaFoldDB" id="A0A8T1QL81"/>
<reference evidence="1" key="1">
    <citation type="submission" date="2020-12" db="EMBL/GenBank/DDBJ databases">
        <title>WGS assembly of Carya illinoinensis cv. Pawnee.</title>
        <authorList>
            <person name="Platts A."/>
            <person name="Shu S."/>
            <person name="Wright S."/>
            <person name="Barry K."/>
            <person name="Edger P."/>
            <person name="Pires J.C."/>
            <person name="Schmutz J."/>
        </authorList>
    </citation>
    <scope>NUCLEOTIDE SEQUENCE</scope>
    <source>
        <tissue evidence="1">Leaf</tissue>
    </source>
</reference>
<organism evidence="1 2">
    <name type="scientific">Carya illinoinensis</name>
    <name type="common">Pecan</name>
    <dbReference type="NCBI Taxonomy" id="32201"/>
    <lineage>
        <taxon>Eukaryota</taxon>
        <taxon>Viridiplantae</taxon>
        <taxon>Streptophyta</taxon>
        <taxon>Embryophyta</taxon>
        <taxon>Tracheophyta</taxon>
        <taxon>Spermatophyta</taxon>
        <taxon>Magnoliopsida</taxon>
        <taxon>eudicotyledons</taxon>
        <taxon>Gunneridae</taxon>
        <taxon>Pentapetalae</taxon>
        <taxon>rosids</taxon>
        <taxon>fabids</taxon>
        <taxon>Fagales</taxon>
        <taxon>Juglandaceae</taxon>
        <taxon>Carya</taxon>
    </lineage>
</organism>
<proteinExistence type="predicted"/>
<evidence type="ECO:0000313" key="1">
    <source>
        <dbReference type="EMBL" id="KAG6655155.1"/>
    </source>
</evidence>
<name>A0A8T1QL81_CARIL</name>
<protein>
    <submittedName>
        <fullName evidence="1">Uncharacterized protein</fullName>
    </submittedName>
</protein>